<evidence type="ECO:0000313" key="2">
    <source>
        <dbReference type="Proteomes" id="UP001517376"/>
    </source>
</evidence>
<name>A0ABW9Y0E7_9RHOB</name>
<evidence type="ECO:0000313" key="1">
    <source>
        <dbReference type="EMBL" id="NBE05963.1"/>
    </source>
</evidence>
<comment type="caution">
    <text evidence="1">The sequence shown here is derived from an EMBL/GenBank/DDBJ whole genome shotgun (WGS) entry which is preliminary data.</text>
</comment>
<gene>
    <name evidence="1" type="ORF">GU920_00275</name>
</gene>
<accession>A0ABW9Y0E7</accession>
<reference evidence="2" key="1">
    <citation type="submission" date="2020-01" db="EMBL/GenBank/DDBJ databases">
        <title>Sphingomonas sp. strain CSW-10.</title>
        <authorList>
            <person name="Chen W.-M."/>
        </authorList>
    </citation>
    <scope>NUCLEOTIDE SEQUENCE [LARGE SCALE GENOMIC DNA]</scope>
    <source>
        <strain evidence="2">CCP-1</strain>
    </source>
</reference>
<dbReference type="RefSeq" id="WP_161764808.1">
    <property type="nucleotide sequence ID" value="NZ_JAAATW010000001.1"/>
</dbReference>
<dbReference type="EMBL" id="JAAATW010000001">
    <property type="protein sequence ID" value="NBE05963.1"/>
    <property type="molecule type" value="Genomic_DNA"/>
</dbReference>
<protein>
    <submittedName>
        <fullName evidence="1">Uncharacterized protein</fullName>
    </submittedName>
</protein>
<sequence length="125" mass="13549">MADTSHDAMMVAHFGDTRDPAPVPLGIGIDLAPAPDLTARQTIRFQPSDYAGGRILLMCGQVQAGAVFPPASSNPGKHPWAWRFWLGGQPTLEGRASTEQAAKNALLSTFRDFLYRSAFLVQVPR</sequence>
<keyword evidence="2" id="KW-1185">Reference proteome</keyword>
<proteinExistence type="predicted"/>
<organism evidence="1 2">
    <name type="scientific">Paragemmobacter ruber</name>
    <dbReference type="NCBI Taxonomy" id="1985673"/>
    <lineage>
        <taxon>Bacteria</taxon>
        <taxon>Pseudomonadati</taxon>
        <taxon>Pseudomonadota</taxon>
        <taxon>Alphaproteobacteria</taxon>
        <taxon>Rhodobacterales</taxon>
        <taxon>Paracoccaceae</taxon>
        <taxon>Paragemmobacter</taxon>
    </lineage>
</organism>
<dbReference type="Proteomes" id="UP001517376">
    <property type="component" value="Unassembled WGS sequence"/>
</dbReference>